<dbReference type="OrthoDB" id="8895916at2"/>
<dbReference type="EMBL" id="PDEA01000001">
    <property type="protein sequence ID" value="PEH89386.1"/>
    <property type="molecule type" value="Genomic_DNA"/>
</dbReference>
<sequence length="352" mass="38642">MQPRKLLPAFDAPTGDALFQHWLSACSADPWAPLSEAAAAPYRFIWGAWLKLLAASADATRPAEGKALQPWQQAQAVQVLQFLNQSTRSQKQLDLPSDITRRRYWRVLERIYDHALLHGWIAHNPLDAVSELDQPPSEDPQGAILSPRTWHALLRQIPAATDLISARDRAVLLVLVHLGLSSEEVRALVLEDVLWGDASAKAGATLAQPANHADKGAAKASSARIHGLRITGLRAMQSRTLEVPSQLDEALRVWLGYRAGYSPMAQQPALFCTRKAPALSTHTVLHLVSKTLKAASACSSQERPPRMGPQVIRNTVIVQWLQSGLPQAEVLQRAGLKTPHALGHLQQFVDLE</sequence>
<dbReference type="SUPFAM" id="SSF56349">
    <property type="entry name" value="DNA breaking-rejoining enzymes"/>
    <property type="match status" value="1"/>
</dbReference>
<dbReference type="PROSITE" id="PS51898">
    <property type="entry name" value="TYR_RECOMBINASE"/>
    <property type="match status" value="1"/>
</dbReference>
<evidence type="ECO:0000259" key="2">
    <source>
        <dbReference type="PROSITE" id="PS51898"/>
    </source>
</evidence>
<keyword evidence="4" id="KW-1185">Reference proteome</keyword>
<dbReference type="GO" id="GO:0015074">
    <property type="term" value="P:DNA integration"/>
    <property type="evidence" value="ECO:0007669"/>
    <property type="project" value="InterPro"/>
</dbReference>
<dbReference type="Proteomes" id="UP000220246">
    <property type="component" value="Unassembled WGS sequence"/>
</dbReference>
<name>A0A2A7UW03_COMTR</name>
<accession>A0A2A7UW03</accession>
<proteinExistence type="predicted"/>
<dbReference type="InterPro" id="IPR013762">
    <property type="entry name" value="Integrase-like_cat_sf"/>
</dbReference>
<organism evidence="3 4">
    <name type="scientific">Comamonas terrigena</name>
    <dbReference type="NCBI Taxonomy" id="32013"/>
    <lineage>
        <taxon>Bacteria</taxon>
        <taxon>Pseudomonadati</taxon>
        <taxon>Pseudomonadota</taxon>
        <taxon>Betaproteobacteria</taxon>
        <taxon>Burkholderiales</taxon>
        <taxon>Comamonadaceae</taxon>
        <taxon>Comamonas</taxon>
    </lineage>
</organism>
<keyword evidence="1" id="KW-0233">DNA recombination</keyword>
<reference evidence="4" key="1">
    <citation type="submission" date="2017-09" db="EMBL/GenBank/DDBJ databases">
        <title>FDA dAtabase for Regulatory Grade micrObial Sequences (FDA-ARGOS): Supporting development and validation of Infectious Disease Dx tests.</title>
        <authorList>
            <person name="Minogue T."/>
            <person name="Wolcott M."/>
            <person name="Wasieloski L."/>
            <person name="Aguilar W."/>
            <person name="Moore D."/>
            <person name="Tallon L."/>
            <person name="Sadzewicz L."/>
            <person name="Ott S."/>
            <person name="Zhao X."/>
            <person name="Nagaraj S."/>
            <person name="Vavikolanu K."/>
            <person name="Aluvathingal J."/>
            <person name="Nadendla S."/>
            <person name="Sichtig H."/>
        </authorList>
    </citation>
    <scope>NUCLEOTIDE SEQUENCE [LARGE SCALE GENOMIC DNA]</scope>
    <source>
        <strain evidence="4">FDAARGOS_394</strain>
    </source>
</reference>
<evidence type="ECO:0000313" key="4">
    <source>
        <dbReference type="Proteomes" id="UP000220246"/>
    </source>
</evidence>
<dbReference type="GeneID" id="80801519"/>
<comment type="caution">
    <text evidence="3">The sequence shown here is derived from an EMBL/GenBank/DDBJ whole genome shotgun (WGS) entry which is preliminary data.</text>
</comment>
<dbReference type="InterPro" id="IPR011010">
    <property type="entry name" value="DNA_brk_join_enz"/>
</dbReference>
<evidence type="ECO:0000313" key="3">
    <source>
        <dbReference type="EMBL" id="PEH89386.1"/>
    </source>
</evidence>
<dbReference type="InterPro" id="IPR002104">
    <property type="entry name" value="Integrase_catalytic"/>
</dbReference>
<gene>
    <name evidence="3" type="ORF">CRM82_12940</name>
</gene>
<evidence type="ECO:0000256" key="1">
    <source>
        <dbReference type="ARBA" id="ARBA00023172"/>
    </source>
</evidence>
<protein>
    <recommendedName>
        <fullName evidence="2">Tyr recombinase domain-containing protein</fullName>
    </recommendedName>
</protein>
<dbReference type="GO" id="GO:0006310">
    <property type="term" value="P:DNA recombination"/>
    <property type="evidence" value="ECO:0007669"/>
    <property type="project" value="UniProtKB-KW"/>
</dbReference>
<dbReference type="AlphaFoldDB" id="A0A2A7UW03"/>
<dbReference type="GO" id="GO:0003677">
    <property type="term" value="F:DNA binding"/>
    <property type="evidence" value="ECO:0007669"/>
    <property type="project" value="InterPro"/>
</dbReference>
<dbReference type="STRING" id="1219032.GCA_001515545_01104"/>
<dbReference type="RefSeq" id="WP_066534256.1">
    <property type="nucleotide sequence ID" value="NZ_JAOCAL010000038.1"/>
</dbReference>
<dbReference type="Gene3D" id="1.10.443.10">
    <property type="entry name" value="Intergrase catalytic core"/>
    <property type="match status" value="1"/>
</dbReference>
<feature type="domain" description="Tyr recombinase" evidence="2">
    <location>
        <begin position="140"/>
        <end position="352"/>
    </location>
</feature>